<proteinExistence type="predicted"/>
<feature type="region of interest" description="Disordered" evidence="1">
    <location>
        <begin position="104"/>
        <end position="140"/>
    </location>
</feature>
<organism evidence="3">
    <name type="scientific">Clostridium paraputrificum</name>
    <dbReference type="NCBI Taxonomy" id="29363"/>
    <lineage>
        <taxon>Bacteria</taxon>
        <taxon>Bacillati</taxon>
        <taxon>Bacillota</taxon>
        <taxon>Clostridia</taxon>
        <taxon>Eubacteriales</taxon>
        <taxon>Clostridiaceae</taxon>
        <taxon>Clostridium</taxon>
    </lineage>
</organism>
<accession>A0A6N3DQR6</accession>
<reference evidence="3" key="1">
    <citation type="submission" date="2019-11" db="EMBL/GenBank/DDBJ databases">
        <authorList>
            <person name="Feng L."/>
        </authorList>
    </citation>
    <scope>NUCLEOTIDE SEQUENCE</scope>
    <source>
        <strain evidence="3">CParaputrificumLFYP93</strain>
    </source>
</reference>
<keyword evidence="2" id="KW-0472">Membrane</keyword>
<evidence type="ECO:0000256" key="2">
    <source>
        <dbReference type="SAM" id="Phobius"/>
    </source>
</evidence>
<evidence type="ECO:0008006" key="4">
    <source>
        <dbReference type="Google" id="ProtNLM"/>
    </source>
</evidence>
<dbReference type="RefSeq" id="WP_156561222.1">
    <property type="nucleotide sequence ID" value="NZ_CACRTV010000047.1"/>
</dbReference>
<feature type="transmembrane region" description="Helical" evidence="2">
    <location>
        <begin position="21"/>
        <end position="44"/>
    </location>
</feature>
<keyword evidence="2" id="KW-1133">Transmembrane helix</keyword>
<evidence type="ECO:0000313" key="3">
    <source>
        <dbReference type="EMBL" id="VYU29011.1"/>
    </source>
</evidence>
<protein>
    <recommendedName>
        <fullName evidence="4">Stage III sporulation protein AG</fullName>
    </recommendedName>
</protein>
<sequence>MDFKKIKNEVNKLFKNKYMGNILAVLLVIGFILIAITILAPGLLSGKDEVLTEENNTKVNTTVSTYEDKQKVELTNILRKIDGVGEVDVMINFESGEEKVAAYDSTNQTTKTEETDTNGGKRVSNQQNDTTKVVMSSESGGNSPVILKTYKPKVIGVVITAEGAESSKVRYDIEKAVSSLYGISVEKVNVYPMGI</sequence>
<evidence type="ECO:0000256" key="1">
    <source>
        <dbReference type="SAM" id="MobiDB-lite"/>
    </source>
</evidence>
<name>A0A6N3DQR6_9CLOT</name>
<dbReference type="AlphaFoldDB" id="A0A6N3DQR6"/>
<dbReference type="EMBL" id="CACRTV010000047">
    <property type="protein sequence ID" value="VYU29011.1"/>
    <property type="molecule type" value="Genomic_DNA"/>
</dbReference>
<keyword evidence="2" id="KW-0812">Transmembrane</keyword>
<feature type="compositionally biased region" description="Polar residues" evidence="1">
    <location>
        <begin position="123"/>
        <end position="140"/>
    </location>
</feature>
<gene>
    <name evidence="3" type="ORF">CPLFYP93_01888</name>
</gene>